<keyword evidence="2" id="KW-0378">Hydrolase</keyword>
<feature type="domain" description="Tc1-like transposase DDE" evidence="1">
    <location>
        <begin position="3"/>
        <end position="142"/>
    </location>
</feature>
<dbReference type="GO" id="GO:0004519">
    <property type="term" value="F:endonuclease activity"/>
    <property type="evidence" value="ECO:0007669"/>
    <property type="project" value="UniProtKB-KW"/>
</dbReference>
<dbReference type="Pfam" id="PF13358">
    <property type="entry name" value="DDE_3"/>
    <property type="match status" value="1"/>
</dbReference>
<keyword evidence="3" id="KW-1185">Reference proteome</keyword>
<gene>
    <name evidence="2" type="ORF">Mgrana_02398</name>
</gene>
<dbReference type="InterPro" id="IPR036397">
    <property type="entry name" value="RNaseH_sf"/>
</dbReference>
<protein>
    <submittedName>
        <fullName evidence="2">DDE superfamily endonuclease</fullName>
    </submittedName>
</protein>
<accession>A0A399FA00</accession>
<dbReference type="AlphaFoldDB" id="A0A399FA00"/>
<organism evidence="2 3">
    <name type="scientific">Meiothermus granaticius NBRC 107808</name>
    <dbReference type="NCBI Taxonomy" id="1227551"/>
    <lineage>
        <taxon>Bacteria</taxon>
        <taxon>Thermotogati</taxon>
        <taxon>Deinococcota</taxon>
        <taxon>Deinococci</taxon>
        <taxon>Thermales</taxon>
        <taxon>Thermaceae</taxon>
        <taxon>Meiothermus</taxon>
    </lineage>
</organism>
<dbReference type="Gene3D" id="3.30.420.10">
    <property type="entry name" value="Ribonuclease H-like superfamily/Ribonuclease H"/>
    <property type="match status" value="1"/>
</dbReference>
<keyword evidence="2" id="KW-0255">Endonuclease</keyword>
<evidence type="ECO:0000259" key="1">
    <source>
        <dbReference type="Pfam" id="PF13358"/>
    </source>
</evidence>
<dbReference type="NCBIfam" id="NF033545">
    <property type="entry name" value="transpos_IS630"/>
    <property type="match status" value="1"/>
</dbReference>
<dbReference type="RefSeq" id="WP_170146471.1">
    <property type="nucleotide sequence ID" value="NZ_BJXM01000032.1"/>
</dbReference>
<keyword evidence="2" id="KW-0540">Nuclease</keyword>
<dbReference type="Proteomes" id="UP000266178">
    <property type="component" value="Unassembled WGS sequence"/>
</dbReference>
<dbReference type="EMBL" id="QWLB01000034">
    <property type="protein sequence ID" value="RIH91732.1"/>
    <property type="molecule type" value="Genomic_DNA"/>
</dbReference>
<evidence type="ECO:0000313" key="3">
    <source>
        <dbReference type="Proteomes" id="UP000266178"/>
    </source>
</evidence>
<sequence>MELWALDEHRLGLKPIRRRMWALRGKTPLVWERPRYRWLYVYTFVRPNRGENEHWLLPSASTESLGMVLEAFARARGAGRRKWVLVVLDRAGWHTSSKLRVPPGVGLVFLPPYSPELQPVERVWPLVDAGVVNGQVQTEEELWERVEARCAYLQTQHPLIRSYTLFHWWPGGCKKMGSKGFLMRKYPDIHPDCNTPSGKGDAFHRFPRHCLHLLTQGAHPGPFLFADRRRYQGR</sequence>
<comment type="caution">
    <text evidence="2">The sequence shown here is derived from an EMBL/GenBank/DDBJ whole genome shotgun (WGS) entry which is preliminary data.</text>
</comment>
<dbReference type="InterPro" id="IPR038717">
    <property type="entry name" value="Tc1-like_DDE_dom"/>
</dbReference>
<reference evidence="2 3" key="1">
    <citation type="submission" date="2018-08" db="EMBL/GenBank/DDBJ databases">
        <title>Meiothermus granaticius genome AF-68 sequencing project.</title>
        <authorList>
            <person name="Da Costa M.S."/>
            <person name="Albuquerque L."/>
            <person name="Raposo P."/>
            <person name="Froufe H.J.C."/>
            <person name="Barroso C.S."/>
            <person name="Egas C."/>
        </authorList>
    </citation>
    <scope>NUCLEOTIDE SEQUENCE [LARGE SCALE GENOMIC DNA]</scope>
    <source>
        <strain evidence="2 3">AF-68</strain>
    </source>
</reference>
<evidence type="ECO:0000313" key="2">
    <source>
        <dbReference type="EMBL" id="RIH91732.1"/>
    </source>
</evidence>
<dbReference type="GO" id="GO:0003676">
    <property type="term" value="F:nucleic acid binding"/>
    <property type="evidence" value="ECO:0007669"/>
    <property type="project" value="InterPro"/>
</dbReference>
<dbReference type="InterPro" id="IPR047655">
    <property type="entry name" value="Transpos_IS630-like"/>
</dbReference>
<proteinExistence type="predicted"/>
<name>A0A399FA00_9DEIN</name>